<reference evidence="3 4" key="1">
    <citation type="journal article" date="2018" name="PLoS ONE">
        <title>The draft genome of Kipferlia bialata reveals reductive genome evolution in fornicate parasites.</title>
        <authorList>
            <person name="Tanifuji G."/>
            <person name="Takabayashi S."/>
            <person name="Kume K."/>
            <person name="Takagi M."/>
            <person name="Nakayama T."/>
            <person name="Kamikawa R."/>
            <person name="Inagaki Y."/>
            <person name="Hashimoto T."/>
        </authorList>
    </citation>
    <scope>NUCLEOTIDE SEQUENCE [LARGE SCALE GENOMIC DNA]</scope>
    <source>
        <strain evidence="3">NY0173</strain>
    </source>
</reference>
<keyword evidence="4" id="KW-1185">Reference proteome</keyword>
<protein>
    <submittedName>
        <fullName evidence="3">Uncharacterized protein</fullName>
    </submittedName>
</protein>
<comment type="caution">
    <text evidence="3">The sequence shown here is derived from an EMBL/GenBank/DDBJ whole genome shotgun (WGS) entry which is preliminary data.</text>
</comment>
<dbReference type="AlphaFoldDB" id="A0A9K3D5R7"/>
<organism evidence="3 4">
    <name type="scientific">Kipferlia bialata</name>
    <dbReference type="NCBI Taxonomy" id="797122"/>
    <lineage>
        <taxon>Eukaryota</taxon>
        <taxon>Metamonada</taxon>
        <taxon>Carpediemonas-like organisms</taxon>
        <taxon>Kipferlia</taxon>
    </lineage>
</organism>
<proteinExistence type="predicted"/>
<feature type="region of interest" description="Disordered" evidence="1">
    <location>
        <begin position="92"/>
        <end position="129"/>
    </location>
</feature>
<evidence type="ECO:0000313" key="3">
    <source>
        <dbReference type="EMBL" id="GIQ89117.1"/>
    </source>
</evidence>
<name>A0A9K3D5R7_9EUKA</name>
<feature type="compositionally biased region" description="Polar residues" evidence="1">
    <location>
        <begin position="166"/>
        <end position="175"/>
    </location>
</feature>
<feature type="transmembrane region" description="Helical" evidence="2">
    <location>
        <begin position="29"/>
        <end position="49"/>
    </location>
</feature>
<dbReference type="EMBL" id="BDIP01004705">
    <property type="protein sequence ID" value="GIQ89117.1"/>
    <property type="molecule type" value="Genomic_DNA"/>
</dbReference>
<keyword evidence="2" id="KW-0812">Transmembrane</keyword>
<accession>A0A9K3D5R7</accession>
<feature type="region of interest" description="Disordered" evidence="1">
    <location>
        <begin position="152"/>
        <end position="183"/>
    </location>
</feature>
<dbReference type="Proteomes" id="UP000265618">
    <property type="component" value="Unassembled WGS sequence"/>
</dbReference>
<sequence>MLGIDATCEGADKVFEVYLGDLLTTTQTVWKWIGISLLVLIVGGACFVLQVSFDLFTHVWDTVSEWCSSVWDWTKEIPSKVSDWRRERERRGIEKRVQRDAEKQKQVEAEYAQRGREEAERGRQMYERESEVPEVVLGEVYTMPALNSVSPLPSHLPVVPVHNGQEDQTVTNGVPNSMPPNEV</sequence>
<gene>
    <name evidence="3" type="ORF">KIPB_011515</name>
</gene>
<feature type="compositionally biased region" description="Low complexity" evidence="1">
    <location>
        <begin position="152"/>
        <end position="163"/>
    </location>
</feature>
<evidence type="ECO:0000256" key="2">
    <source>
        <dbReference type="SAM" id="Phobius"/>
    </source>
</evidence>
<evidence type="ECO:0000256" key="1">
    <source>
        <dbReference type="SAM" id="MobiDB-lite"/>
    </source>
</evidence>
<keyword evidence="2" id="KW-0472">Membrane</keyword>
<keyword evidence="2" id="KW-1133">Transmembrane helix</keyword>
<evidence type="ECO:0000313" key="4">
    <source>
        <dbReference type="Proteomes" id="UP000265618"/>
    </source>
</evidence>